<sequence>MTDLEHKIMQFESRWWRLAGSKDTAIRDELDLTPTRYYQRLHQLISRADVHATYPVLVNRLRRRTTRRPARPTVGTLNLD</sequence>
<evidence type="ECO:0000313" key="1">
    <source>
        <dbReference type="EMBL" id="MDV6300239.1"/>
    </source>
</evidence>
<dbReference type="Proteomes" id="UP001185873">
    <property type="component" value="Unassembled WGS sequence"/>
</dbReference>
<reference evidence="1" key="1">
    <citation type="submission" date="2023-10" db="EMBL/GenBank/DDBJ databases">
        <title>Development of a sustainable strategy for remediation of hydrocarbon-contaminated territories based on the waste exchange concept.</title>
        <authorList>
            <person name="Krivoruchko A."/>
        </authorList>
    </citation>
    <scope>NUCLEOTIDE SEQUENCE</scope>
    <source>
        <strain evidence="1">IEGM 1175</strain>
    </source>
</reference>
<name>A0AAE4U6R4_9ACTN</name>
<dbReference type="EMBL" id="JAWLKJ010000003">
    <property type="protein sequence ID" value="MDV6300239.1"/>
    <property type="molecule type" value="Genomic_DNA"/>
</dbReference>
<protein>
    <submittedName>
        <fullName evidence="1">DUF3263 domain-containing protein</fullName>
    </submittedName>
</protein>
<dbReference type="Pfam" id="PF11662">
    <property type="entry name" value="DUF3263"/>
    <property type="match status" value="1"/>
</dbReference>
<dbReference type="AlphaFoldDB" id="A0AAE4U6R4"/>
<dbReference type="InterPro" id="IPR021678">
    <property type="entry name" value="DUF3263"/>
</dbReference>
<proteinExistence type="predicted"/>
<evidence type="ECO:0000313" key="2">
    <source>
        <dbReference type="Proteomes" id="UP001185873"/>
    </source>
</evidence>
<organism evidence="1 2">
    <name type="scientific">Dietzia maris</name>
    <dbReference type="NCBI Taxonomy" id="37915"/>
    <lineage>
        <taxon>Bacteria</taxon>
        <taxon>Bacillati</taxon>
        <taxon>Actinomycetota</taxon>
        <taxon>Actinomycetes</taxon>
        <taxon>Mycobacteriales</taxon>
        <taxon>Dietziaceae</taxon>
        <taxon>Dietzia</taxon>
    </lineage>
</organism>
<gene>
    <name evidence="1" type="ORF">R3P82_14120</name>
</gene>
<accession>A0AAE4U6R4</accession>
<comment type="caution">
    <text evidence="1">The sequence shown here is derived from an EMBL/GenBank/DDBJ whole genome shotgun (WGS) entry which is preliminary data.</text>
</comment>
<dbReference type="RefSeq" id="WP_317470772.1">
    <property type="nucleotide sequence ID" value="NZ_JAWLKJ010000003.1"/>
</dbReference>